<organism evidence="1 2">
    <name type="scientific">Pseudocohnilembus persalinus</name>
    <name type="common">Ciliate</name>
    <dbReference type="NCBI Taxonomy" id="266149"/>
    <lineage>
        <taxon>Eukaryota</taxon>
        <taxon>Sar</taxon>
        <taxon>Alveolata</taxon>
        <taxon>Ciliophora</taxon>
        <taxon>Intramacronucleata</taxon>
        <taxon>Oligohymenophorea</taxon>
        <taxon>Scuticociliatia</taxon>
        <taxon>Philasterida</taxon>
        <taxon>Pseudocohnilembidae</taxon>
        <taxon>Pseudocohnilembus</taxon>
    </lineage>
</organism>
<dbReference type="InParanoid" id="A0A0V0QN62"/>
<protein>
    <submittedName>
        <fullName evidence="1">Uncharacterized protein</fullName>
    </submittedName>
</protein>
<accession>A0A0V0QN62</accession>
<dbReference type="AlphaFoldDB" id="A0A0V0QN62"/>
<sequence length="374" mass="44591">MSKNLKTLSFHLNSCENSINETDEHIEQENMKEHMNNLLQTLSQNKGKFQQLAQNQRNQVLEQKKYNNHLRSQYYNKDLVNRKQFKREIKSVSLFDEKQKFAHLPVSGIIGHRERFQSIQPERAKNPTTLVTDTNCRYFGQMPEKKLTQQQIDRIEFWNNKQETQKMYQYEELIINQTGSYKKDRLDKAIKVRPFIPPDQNELNSIEKLETQMYALGKTSKNHFDQQTKQKIILQQSFDPYSTCDRFTIRHNLTDKKQMNTFQTLGDENSPQNQSQNFTQNQNLNLSPVQIYLPTIEQSEKQKENFKKLQQFLQVENNWKPNQTKTENSFLNTIKLEQQKQENSPDPKIRICKKNQEQKLEVTLSNNNIKIYDF</sequence>
<evidence type="ECO:0000313" key="2">
    <source>
        <dbReference type="Proteomes" id="UP000054937"/>
    </source>
</evidence>
<gene>
    <name evidence="1" type="ORF">PPERSA_10370</name>
</gene>
<name>A0A0V0QN62_PSEPJ</name>
<dbReference type="EMBL" id="LDAU01000128">
    <property type="protein sequence ID" value="KRX03686.1"/>
    <property type="molecule type" value="Genomic_DNA"/>
</dbReference>
<proteinExistence type="predicted"/>
<evidence type="ECO:0000313" key="1">
    <source>
        <dbReference type="EMBL" id="KRX03686.1"/>
    </source>
</evidence>
<keyword evidence="2" id="KW-1185">Reference proteome</keyword>
<comment type="caution">
    <text evidence="1">The sequence shown here is derived from an EMBL/GenBank/DDBJ whole genome shotgun (WGS) entry which is preliminary data.</text>
</comment>
<reference evidence="1 2" key="1">
    <citation type="journal article" date="2015" name="Sci. Rep.">
        <title>Genome of the facultative scuticociliatosis pathogen Pseudocohnilembus persalinus provides insight into its virulence through horizontal gene transfer.</title>
        <authorList>
            <person name="Xiong J."/>
            <person name="Wang G."/>
            <person name="Cheng J."/>
            <person name="Tian M."/>
            <person name="Pan X."/>
            <person name="Warren A."/>
            <person name="Jiang C."/>
            <person name="Yuan D."/>
            <person name="Miao W."/>
        </authorList>
    </citation>
    <scope>NUCLEOTIDE SEQUENCE [LARGE SCALE GENOMIC DNA]</scope>
    <source>
        <strain evidence="1">36N120E</strain>
    </source>
</reference>
<dbReference type="Proteomes" id="UP000054937">
    <property type="component" value="Unassembled WGS sequence"/>
</dbReference>